<dbReference type="EMBL" id="JAYMYQ010000004">
    <property type="protein sequence ID" value="KAK7339523.1"/>
    <property type="molecule type" value="Genomic_DNA"/>
</dbReference>
<dbReference type="AlphaFoldDB" id="A0AAN9LSR8"/>
<reference evidence="1 2" key="1">
    <citation type="submission" date="2024-01" db="EMBL/GenBank/DDBJ databases">
        <title>The genomes of 5 underutilized Papilionoideae crops provide insights into root nodulation and disease resistanc.</title>
        <authorList>
            <person name="Jiang F."/>
        </authorList>
    </citation>
    <scope>NUCLEOTIDE SEQUENCE [LARGE SCALE GENOMIC DNA]</scope>
    <source>
        <strain evidence="1">LVBAO_FW01</strain>
        <tissue evidence="1">Leaves</tissue>
    </source>
</reference>
<name>A0AAN9LSR8_CANGL</name>
<sequence>MGGSGELELWLKSLKKHLAKEKALQKLLLKGSIEAALENSDWLCRCWRREDRMSFEWNLHTDSTTVGSSLVVFSVNSRHNFVSKPVQCRKRIPVVFYPNNSHTAKMHNVPLSKYQRS</sequence>
<keyword evidence="2" id="KW-1185">Reference proteome</keyword>
<proteinExistence type="predicted"/>
<protein>
    <submittedName>
        <fullName evidence="1">Uncharacterized protein</fullName>
    </submittedName>
</protein>
<evidence type="ECO:0000313" key="2">
    <source>
        <dbReference type="Proteomes" id="UP001367508"/>
    </source>
</evidence>
<comment type="caution">
    <text evidence="1">The sequence shown here is derived from an EMBL/GenBank/DDBJ whole genome shotgun (WGS) entry which is preliminary data.</text>
</comment>
<evidence type="ECO:0000313" key="1">
    <source>
        <dbReference type="EMBL" id="KAK7339523.1"/>
    </source>
</evidence>
<gene>
    <name evidence="1" type="ORF">VNO77_20195</name>
</gene>
<organism evidence="1 2">
    <name type="scientific">Canavalia gladiata</name>
    <name type="common">Sword bean</name>
    <name type="synonym">Dolichos gladiatus</name>
    <dbReference type="NCBI Taxonomy" id="3824"/>
    <lineage>
        <taxon>Eukaryota</taxon>
        <taxon>Viridiplantae</taxon>
        <taxon>Streptophyta</taxon>
        <taxon>Embryophyta</taxon>
        <taxon>Tracheophyta</taxon>
        <taxon>Spermatophyta</taxon>
        <taxon>Magnoliopsida</taxon>
        <taxon>eudicotyledons</taxon>
        <taxon>Gunneridae</taxon>
        <taxon>Pentapetalae</taxon>
        <taxon>rosids</taxon>
        <taxon>fabids</taxon>
        <taxon>Fabales</taxon>
        <taxon>Fabaceae</taxon>
        <taxon>Papilionoideae</taxon>
        <taxon>50 kb inversion clade</taxon>
        <taxon>NPAAA clade</taxon>
        <taxon>indigoferoid/millettioid clade</taxon>
        <taxon>Phaseoleae</taxon>
        <taxon>Canavalia</taxon>
    </lineage>
</organism>
<accession>A0AAN9LSR8</accession>
<dbReference type="Proteomes" id="UP001367508">
    <property type="component" value="Unassembled WGS sequence"/>
</dbReference>